<dbReference type="InterPro" id="IPR051929">
    <property type="entry name" value="VirAsm_ModProt"/>
</dbReference>
<dbReference type="Pfam" id="PF14464">
    <property type="entry name" value="Prok-JAB"/>
    <property type="match status" value="1"/>
</dbReference>
<evidence type="ECO:0000256" key="2">
    <source>
        <dbReference type="ARBA" id="ARBA00022723"/>
    </source>
</evidence>
<dbReference type="GO" id="GO:0008235">
    <property type="term" value="F:metalloexopeptidase activity"/>
    <property type="evidence" value="ECO:0007669"/>
    <property type="project" value="TreeGrafter"/>
</dbReference>
<feature type="domain" description="JAB1/MPN/MOV34 metalloenzyme" evidence="6">
    <location>
        <begin position="272"/>
        <end position="406"/>
    </location>
</feature>
<comment type="caution">
    <text evidence="7">The sequence shown here is derived from an EMBL/GenBank/DDBJ whole genome shotgun (WGS) entry which is preliminary data.</text>
</comment>
<dbReference type="InterPro" id="IPR011600">
    <property type="entry name" value="Pept_C14_caspase"/>
</dbReference>
<keyword evidence="3" id="KW-0378">Hydrolase</keyword>
<dbReference type="InterPro" id="IPR028090">
    <property type="entry name" value="JAB_dom_prok"/>
</dbReference>
<evidence type="ECO:0000256" key="5">
    <source>
        <dbReference type="ARBA" id="ARBA00023049"/>
    </source>
</evidence>
<dbReference type="PANTHER" id="PTHR34858:SF1">
    <property type="entry name" value="CYSO-CYSTEINE PEPTIDASE"/>
    <property type="match status" value="1"/>
</dbReference>
<evidence type="ECO:0000313" key="7">
    <source>
        <dbReference type="EMBL" id="KAB8169881.1"/>
    </source>
</evidence>
<keyword evidence="8" id="KW-1185">Reference proteome</keyword>
<keyword evidence="2" id="KW-0479">Metal-binding</keyword>
<organism evidence="7 8">
    <name type="scientific">Streptomyces mimosae</name>
    <dbReference type="NCBI Taxonomy" id="2586635"/>
    <lineage>
        <taxon>Bacteria</taxon>
        <taxon>Bacillati</taxon>
        <taxon>Actinomycetota</taxon>
        <taxon>Actinomycetes</taxon>
        <taxon>Kitasatosporales</taxon>
        <taxon>Streptomycetaceae</taxon>
        <taxon>Streptomyces</taxon>
    </lineage>
</organism>
<dbReference type="NCBIfam" id="NF047832">
    <property type="entry name" value="caspase_w_EACC1"/>
    <property type="match status" value="1"/>
</dbReference>
<dbReference type="InterPro" id="IPR029030">
    <property type="entry name" value="Caspase-like_dom_sf"/>
</dbReference>
<dbReference type="GO" id="GO:0008270">
    <property type="term" value="F:zinc ion binding"/>
    <property type="evidence" value="ECO:0007669"/>
    <property type="project" value="TreeGrafter"/>
</dbReference>
<dbReference type="GO" id="GO:0004197">
    <property type="term" value="F:cysteine-type endopeptidase activity"/>
    <property type="evidence" value="ECO:0007669"/>
    <property type="project" value="InterPro"/>
</dbReference>
<dbReference type="InterPro" id="IPR000555">
    <property type="entry name" value="JAMM/MPN+_dom"/>
</dbReference>
<dbReference type="RefSeq" id="WP_139666174.1">
    <property type="nucleotide sequence ID" value="NZ_VDLY02000002.1"/>
</dbReference>
<keyword evidence="1" id="KW-0645">Protease</keyword>
<evidence type="ECO:0000256" key="1">
    <source>
        <dbReference type="ARBA" id="ARBA00022670"/>
    </source>
</evidence>
<gene>
    <name evidence="7" type="ORF">FH607_004005</name>
</gene>
<dbReference type="EMBL" id="VDLY02000002">
    <property type="protein sequence ID" value="KAB8169881.1"/>
    <property type="molecule type" value="Genomic_DNA"/>
</dbReference>
<dbReference type="Pfam" id="PF00656">
    <property type="entry name" value="Peptidase_C14"/>
    <property type="match status" value="1"/>
</dbReference>
<sequence length="422" mass="44866">MSGDTREGTSGLPDPAGTRAVLIGVSDYRELPPLPGVATNLAALRDLFTAPDLLGLREEHCVVLGGRVTPDAMDRAVSAAAREASDTLLLYFAGHGLLDAYDGALHLSWWGTDPERVHATTLPYAWVRRALPSGPQRRVVVLDCCFSGRALNSMAGEGIGAVTAAEGTAVLAAAHENRVAAAPPDEPHTAFTGEIVALLSGGIPGGPELLSVEDVFHHAARALRAKGRPEPQGAFRNTARRLALGRNRAWAAPDVVIPQPPAGFGGGPAGAGLTIGRDMCERIVELARRARPHQACGMVAGPIGSDRPERLIPIRNGSPTPTTHWEFDHLEALRAFQSMERNGEEPIVTYHSRPEPGAYLSKLDIALLDERRTGRHLVVVAVPAGTGAAELRSHRISDSRVMEEAVRVVPELPDPRLGQPGR</sequence>
<dbReference type="GO" id="GO:0006508">
    <property type="term" value="P:proteolysis"/>
    <property type="evidence" value="ECO:0007669"/>
    <property type="project" value="UniProtKB-KW"/>
</dbReference>
<dbReference type="SMART" id="SM00232">
    <property type="entry name" value="JAB_MPN"/>
    <property type="match status" value="1"/>
</dbReference>
<proteinExistence type="predicted"/>
<evidence type="ECO:0000256" key="4">
    <source>
        <dbReference type="ARBA" id="ARBA00022833"/>
    </source>
</evidence>
<protein>
    <recommendedName>
        <fullName evidence="6">JAB1/MPN/MOV34 metalloenzyme domain-containing protein</fullName>
    </recommendedName>
</protein>
<dbReference type="AlphaFoldDB" id="A0A5N6AMH3"/>
<dbReference type="OrthoDB" id="3542505at2"/>
<keyword evidence="5" id="KW-0482">Metalloprotease</keyword>
<reference evidence="7" key="1">
    <citation type="submission" date="2019-10" db="EMBL/GenBank/DDBJ databases">
        <title>Nonomuraea sp. nov., isolated from Phyllanthus amarus.</title>
        <authorList>
            <person name="Klykleung N."/>
            <person name="Tanasupawat S."/>
        </authorList>
    </citation>
    <scope>NUCLEOTIDE SEQUENCE [LARGE SCALE GENOMIC DNA]</scope>
    <source>
        <strain evidence="7">3MP-10</strain>
    </source>
</reference>
<accession>A0A5N6AMH3</accession>
<dbReference type="Gene3D" id="3.40.140.10">
    <property type="entry name" value="Cytidine Deaminase, domain 2"/>
    <property type="match status" value="1"/>
</dbReference>
<evidence type="ECO:0000313" key="8">
    <source>
        <dbReference type="Proteomes" id="UP000314251"/>
    </source>
</evidence>
<evidence type="ECO:0000256" key="3">
    <source>
        <dbReference type="ARBA" id="ARBA00022801"/>
    </source>
</evidence>
<evidence type="ECO:0000259" key="6">
    <source>
        <dbReference type="SMART" id="SM00232"/>
    </source>
</evidence>
<dbReference type="SUPFAM" id="SSF102712">
    <property type="entry name" value="JAB1/MPN domain"/>
    <property type="match status" value="1"/>
</dbReference>
<dbReference type="SUPFAM" id="SSF52129">
    <property type="entry name" value="Caspase-like"/>
    <property type="match status" value="1"/>
</dbReference>
<dbReference type="PANTHER" id="PTHR34858">
    <property type="entry name" value="CYSO-CYSTEINE PEPTIDASE"/>
    <property type="match status" value="1"/>
</dbReference>
<dbReference type="Proteomes" id="UP000314251">
    <property type="component" value="Unassembled WGS sequence"/>
</dbReference>
<name>A0A5N6AMH3_9ACTN</name>
<dbReference type="Gene3D" id="3.40.50.1460">
    <property type="match status" value="1"/>
</dbReference>
<keyword evidence="4" id="KW-0862">Zinc</keyword>